<evidence type="ECO:0000313" key="2">
    <source>
        <dbReference type="Proteomes" id="UP000067626"/>
    </source>
</evidence>
<dbReference type="RefSeq" id="WP_050434025.1">
    <property type="nucleotide sequence ID" value="NZ_CP012159.1"/>
</dbReference>
<gene>
    <name evidence="1" type="ORF">CMC5_066090</name>
</gene>
<organism evidence="1 2">
    <name type="scientific">Chondromyces crocatus</name>
    <dbReference type="NCBI Taxonomy" id="52"/>
    <lineage>
        <taxon>Bacteria</taxon>
        <taxon>Pseudomonadati</taxon>
        <taxon>Myxococcota</taxon>
        <taxon>Polyangia</taxon>
        <taxon>Polyangiales</taxon>
        <taxon>Polyangiaceae</taxon>
        <taxon>Chondromyces</taxon>
    </lineage>
</organism>
<name>A0A0K1EP30_CHOCO</name>
<accession>A0A0K1EP30</accession>
<dbReference type="STRING" id="52.CMC5_066090"/>
<reference evidence="1 2" key="1">
    <citation type="submission" date="2015-07" db="EMBL/GenBank/DDBJ databases">
        <title>Genome analysis of myxobacterium Chondromyces crocatus Cm c5 reveals a high potential for natural compound synthesis and the genetic basis for the loss of fruiting body formation.</title>
        <authorList>
            <person name="Zaburannyi N."/>
            <person name="Bunk B."/>
            <person name="Maier J."/>
            <person name="Overmann J."/>
            <person name="Mueller R."/>
        </authorList>
    </citation>
    <scope>NUCLEOTIDE SEQUENCE [LARGE SCALE GENOMIC DNA]</scope>
    <source>
        <strain evidence="1 2">Cm c5</strain>
    </source>
</reference>
<protein>
    <submittedName>
        <fullName evidence="1">Uncharacterized protein</fullName>
    </submittedName>
</protein>
<evidence type="ECO:0000313" key="1">
    <source>
        <dbReference type="EMBL" id="AKT42383.1"/>
    </source>
</evidence>
<dbReference type="Proteomes" id="UP000067626">
    <property type="component" value="Chromosome"/>
</dbReference>
<sequence length="71" mass="7769">MPETQERRARVARALVGKLPGKERALPARALLGQGRALPARVTWVQQERAMSLLASGAQRGASLAVRVRWP</sequence>
<keyword evidence="2" id="KW-1185">Reference proteome</keyword>
<dbReference type="AlphaFoldDB" id="A0A0K1EP30"/>
<dbReference type="EMBL" id="CP012159">
    <property type="protein sequence ID" value="AKT42383.1"/>
    <property type="molecule type" value="Genomic_DNA"/>
</dbReference>
<dbReference type="KEGG" id="ccro:CMC5_066090"/>
<proteinExistence type="predicted"/>